<evidence type="ECO:0000256" key="13">
    <source>
        <dbReference type="SAM" id="Coils"/>
    </source>
</evidence>
<dbReference type="PRINTS" id="PR00344">
    <property type="entry name" value="BCTRLSENSOR"/>
</dbReference>
<dbReference type="PROSITE" id="PS50113">
    <property type="entry name" value="PAC"/>
    <property type="match status" value="2"/>
</dbReference>
<keyword evidence="4" id="KW-1003">Cell membrane</keyword>
<keyword evidence="8" id="KW-0547">Nucleotide-binding</keyword>
<dbReference type="Pfam" id="PF21623">
    <property type="entry name" value="HK_sensor_dom_bact"/>
    <property type="match status" value="1"/>
</dbReference>
<dbReference type="InterPro" id="IPR013655">
    <property type="entry name" value="PAS_fold_3"/>
</dbReference>
<dbReference type="InterPro" id="IPR000014">
    <property type="entry name" value="PAS"/>
</dbReference>
<dbReference type="Pfam" id="PF08448">
    <property type="entry name" value="PAS_4"/>
    <property type="match status" value="1"/>
</dbReference>
<evidence type="ECO:0000256" key="6">
    <source>
        <dbReference type="ARBA" id="ARBA00022679"/>
    </source>
</evidence>
<dbReference type="SUPFAM" id="SSF103190">
    <property type="entry name" value="Sensory domain-like"/>
    <property type="match status" value="2"/>
</dbReference>
<keyword evidence="5" id="KW-0597">Phosphoprotein</keyword>
<feature type="domain" description="PAC" evidence="17">
    <location>
        <begin position="419"/>
        <end position="471"/>
    </location>
</feature>
<evidence type="ECO:0000259" key="15">
    <source>
        <dbReference type="PROSITE" id="PS50109"/>
    </source>
</evidence>
<comment type="caution">
    <text evidence="18">The sequence shown here is derived from an EMBL/GenBank/DDBJ whole genome shotgun (WGS) entry which is preliminary data.</text>
</comment>
<dbReference type="GO" id="GO:0000155">
    <property type="term" value="F:phosphorelay sensor kinase activity"/>
    <property type="evidence" value="ECO:0007669"/>
    <property type="project" value="InterPro"/>
</dbReference>
<feature type="domain" description="PAS" evidence="16">
    <location>
        <begin position="468"/>
        <end position="542"/>
    </location>
</feature>
<dbReference type="InterPro" id="IPR000700">
    <property type="entry name" value="PAS-assoc_C"/>
</dbReference>
<dbReference type="InterPro" id="IPR003594">
    <property type="entry name" value="HATPase_dom"/>
</dbReference>
<keyword evidence="6" id="KW-0808">Transferase</keyword>
<dbReference type="Gene3D" id="3.30.450.40">
    <property type="match status" value="1"/>
</dbReference>
<dbReference type="Gene3D" id="3.30.565.10">
    <property type="entry name" value="Histidine kinase-like ATPase, C-terminal domain"/>
    <property type="match status" value="1"/>
</dbReference>
<dbReference type="EMBL" id="LODL01000040">
    <property type="protein sequence ID" value="KXB29001.1"/>
    <property type="molecule type" value="Genomic_DNA"/>
</dbReference>
<evidence type="ECO:0000256" key="5">
    <source>
        <dbReference type="ARBA" id="ARBA00022553"/>
    </source>
</evidence>
<dbReference type="PANTHER" id="PTHR43304:SF1">
    <property type="entry name" value="PAC DOMAIN-CONTAINING PROTEIN"/>
    <property type="match status" value="1"/>
</dbReference>
<dbReference type="GO" id="GO:0005886">
    <property type="term" value="C:plasma membrane"/>
    <property type="evidence" value="ECO:0007669"/>
    <property type="project" value="UniProtKB-SubCell"/>
</dbReference>
<proteinExistence type="predicted"/>
<dbReference type="Proteomes" id="UP000070186">
    <property type="component" value="Unassembled WGS sequence"/>
</dbReference>
<keyword evidence="14" id="KW-0472">Membrane</keyword>
<dbReference type="PANTHER" id="PTHR43304">
    <property type="entry name" value="PHYTOCHROME-LIKE PROTEIN CPH1"/>
    <property type="match status" value="1"/>
</dbReference>
<evidence type="ECO:0000256" key="2">
    <source>
        <dbReference type="ARBA" id="ARBA00004651"/>
    </source>
</evidence>
<dbReference type="Pfam" id="PF02518">
    <property type="entry name" value="HATPase_c"/>
    <property type="match status" value="1"/>
</dbReference>
<dbReference type="InterPro" id="IPR036890">
    <property type="entry name" value="HATPase_C_sf"/>
</dbReference>
<dbReference type="InterPro" id="IPR029016">
    <property type="entry name" value="GAF-like_dom_sf"/>
</dbReference>
<evidence type="ECO:0000259" key="16">
    <source>
        <dbReference type="PROSITE" id="PS50112"/>
    </source>
</evidence>
<organism evidence="18 19">
    <name type="scientific">Dechloromonas denitrificans</name>
    <dbReference type="NCBI Taxonomy" id="281362"/>
    <lineage>
        <taxon>Bacteria</taxon>
        <taxon>Pseudomonadati</taxon>
        <taxon>Pseudomonadota</taxon>
        <taxon>Betaproteobacteria</taxon>
        <taxon>Rhodocyclales</taxon>
        <taxon>Azonexaceae</taxon>
        <taxon>Dechloromonas</taxon>
    </lineage>
</organism>
<dbReference type="InterPro" id="IPR052162">
    <property type="entry name" value="Sensor_kinase/Photoreceptor"/>
</dbReference>
<feature type="domain" description="Histidine kinase" evidence="15">
    <location>
        <begin position="921"/>
        <end position="1166"/>
    </location>
</feature>
<keyword evidence="10" id="KW-0067">ATP-binding</keyword>
<evidence type="ECO:0000313" key="19">
    <source>
        <dbReference type="Proteomes" id="UP000070186"/>
    </source>
</evidence>
<keyword evidence="19" id="KW-1185">Reference proteome</keyword>
<evidence type="ECO:0000256" key="9">
    <source>
        <dbReference type="ARBA" id="ARBA00022777"/>
    </source>
</evidence>
<dbReference type="EC" id="2.7.13.3" evidence="3"/>
<dbReference type="InterPro" id="IPR003018">
    <property type="entry name" value="GAF"/>
</dbReference>
<dbReference type="PROSITE" id="PS50109">
    <property type="entry name" value="HIS_KIN"/>
    <property type="match status" value="1"/>
</dbReference>
<evidence type="ECO:0000256" key="14">
    <source>
        <dbReference type="SAM" id="Phobius"/>
    </source>
</evidence>
<dbReference type="Gene3D" id="3.30.450.20">
    <property type="entry name" value="PAS domain"/>
    <property type="match status" value="5"/>
</dbReference>
<feature type="transmembrane region" description="Helical" evidence="14">
    <location>
        <begin position="6"/>
        <end position="28"/>
    </location>
</feature>
<dbReference type="InterPro" id="IPR003661">
    <property type="entry name" value="HisK_dim/P_dom"/>
</dbReference>
<evidence type="ECO:0000256" key="4">
    <source>
        <dbReference type="ARBA" id="ARBA00022475"/>
    </source>
</evidence>
<protein>
    <recommendedName>
        <fullName evidence="3">histidine kinase</fullName>
        <ecNumber evidence="3">2.7.13.3</ecNumber>
    </recommendedName>
</protein>
<evidence type="ECO:0000256" key="1">
    <source>
        <dbReference type="ARBA" id="ARBA00000085"/>
    </source>
</evidence>
<dbReference type="Pfam" id="PF08447">
    <property type="entry name" value="PAS_3"/>
    <property type="match status" value="2"/>
</dbReference>
<keyword evidence="9" id="KW-0418">Kinase</keyword>
<dbReference type="Gene3D" id="1.10.287.130">
    <property type="match status" value="1"/>
</dbReference>
<evidence type="ECO:0000256" key="3">
    <source>
        <dbReference type="ARBA" id="ARBA00012438"/>
    </source>
</evidence>
<comment type="catalytic activity">
    <reaction evidence="1">
        <text>ATP + protein L-histidine = ADP + protein N-phospho-L-histidine.</text>
        <dbReference type="EC" id="2.7.13.3"/>
    </reaction>
</comment>
<dbReference type="SMART" id="SM00086">
    <property type="entry name" value="PAC"/>
    <property type="match status" value="2"/>
</dbReference>
<dbReference type="SMART" id="SM00091">
    <property type="entry name" value="PAS"/>
    <property type="match status" value="3"/>
</dbReference>
<evidence type="ECO:0000256" key="7">
    <source>
        <dbReference type="ARBA" id="ARBA00022692"/>
    </source>
</evidence>
<sequence length="1179" mass="131579">MTSSPLFAFLRLFVPGALAILLAGMFYSNSEENHRLDKIKHQETLDVGLAATTLLRQMDGVLGDIAYIAGDLTPQQLANNPASAEIRRLESSFINLSGAKKVYDQIRWINQAGQEVIRVDLRDGQGRLVPADKLQNKADRYYFREAMQAEAGRIYLSPLDLNVDNGQIEKPFKPMLRVATAVADRQGNKQGIVVLNYLGDALLKHFVSSGEASGKHLALLNSAGYWLHAPNAADEWGFMFNDASRSLAARYPDSWQRLQAANGQFTDQHGLWTYQSVLPYPAGSGAGVASDDYRWLVVSHLGNDQLAALTRPATNEKWLFTGLLLLLLGAAIYYLQRSQAREREAEKRFRTIFDHAMVGIARTSLDRRWIEVNPALCRLLGYSASELVEKTWAEMTHPDDLKFNEAQYESVIKGKADAYTLEKRFIRRDGSILHAYIAACGIRKPDGALDCFAVVIEDITDRVLADQARDQLVQTLQGFIDHLPGAVYVKDAESHTLFANKRFVNALGLRSEDILGRSPQEIFPDEAGRTMVAEDRRILATGTTETTELAFNGRHYESTKFIIPRDKESPWLGGITLDVTTRHLAELNLALQIKRSAVLLELPKKAEEMAEQAFMQYALECAETLTQSSIAFMHFVNDDGDSIELVAWSKSTLEKYCHATFNNHYPLSEAGLWADAARRKEAVVINDYTSAANKHGLPAGHSDLTRFLSVPVMDGSIVRMVTGVGNKGGDYSEFDIETVQLIANETWRIVRRQRSENALRLATQVVNASPVICFRWAASEGWPVVFVSDNVRRWGYTADQLKAGQPQFAELVHPDDLARVVDEVSRNTAAGLAGYEQEYRLLTAENKVIWVVDRTIVQRDVSGQVEFYDGVLTDITERKTQQLILAETLAQQKKLNKRLEDAGQQLLQSEKMASIGQLAAGVAHELNNPIGFVHSNLGTLDGYLHDLMAIIAAYEKLADTGGVDAQQLAGVHRLMEERDYSFIKQDIFSLLAESKDGLGRVRKIVQDLKSFSRVGEQEWQEADLQQGIDSTLNIVWNELKYKCKVIKEYGDIPHVYCLISQLNQVFMNLLVNAGHAIEKEGSITIRTRRHGDDMVCLEFIDTGKGIAPEHLNRIFEPFFTTKPVGKGTGLGLSLSYSIVERHQGHIEVESQPGAGSTFRLLLPLRPQPTPEKQDSEISS</sequence>
<dbReference type="STRING" id="281362.AT959_19465"/>
<comment type="subcellular location">
    <subcellularLocation>
        <location evidence="2">Cell membrane</location>
        <topology evidence="2">Multi-pass membrane protein</topology>
    </subcellularLocation>
</comment>
<dbReference type="RefSeq" id="WP_066887111.1">
    <property type="nucleotide sequence ID" value="NZ_LODL01000040.1"/>
</dbReference>
<dbReference type="GO" id="GO:0005524">
    <property type="term" value="F:ATP binding"/>
    <property type="evidence" value="ECO:0007669"/>
    <property type="project" value="UniProtKB-KW"/>
</dbReference>
<dbReference type="CDD" id="cd00082">
    <property type="entry name" value="HisKA"/>
    <property type="match status" value="1"/>
</dbReference>
<reference evidence="18 19" key="1">
    <citation type="submission" date="2015-12" db="EMBL/GenBank/DDBJ databases">
        <title>Nitrous oxide reduction kinetics distinguish bacteria harboring typical versus atypical NosZ.</title>
        <authorList>
            <person name="Yoon S."/>
            <person name="Nissen S."/>
            <person name="Park D."/>
            <person name="Sanford R.A."/>
            <person name="Loeffler F.E."/>
        </authorList>
    </citation>
    <scope>NUCLEOTIDE SEQUENCE [LARGE SCALE GENOMIC DNA]</scope>
    <source>
        <strain evidence="18 19">ATCC BAA-841</strain>
    </source>
</reference>
<dbReference type="Pfam" id="PF13185">
    <property type="entry name" value="GAF_2"/>
    <property type="match status" value="1"/>
</dbReference>
<keyword evidence="7 14" id="KW-0812">Transmembrane</keyword>
<dbReference type="SUPFAM" id="SSF55874">
    <property type="entry name" value="ATPase domain of HSP90 chaperone/DNA topoisomerase II/histidine kinase"/>
    <property type="match status" value="1"/>
</dbReference>
<accession>A0A133XDI7</accession>
<dbReference type="InterPro" id="IPR013656">
    <property type="entry name" value="PAS_4"/>
</dbReference>
<evidence type="ECO:0000256" key="12">
    <source>
        <dbReference type="ARBA" id="ARBA00023012"/>
    </source>
</evidence>
<dbReference type="InterPro" id="IPR001610">
    <property type="entry name" value="PAC"/>
</dbReference>
<dbReference type="SUPFAM" id="SSF55781">
    <property type="entry name" value="GAF domain-like"/>
    <property type="match status" value="1"/>
</dbReference>
<keyword evidence="12" id="KW-0902">Two-component regulatory system</keyword>
<dbReference type="PROSITE" id="PS50112">
    <property type="entry name" value="PAS"/>
    <property type="match status" value="2"/>
</dbReference>
<dbReference type="SMART" id="SM00387">
    <property type="entry name" value="HATPase_c"/>
    <property type="match status" value="1"/>
</dbReference>
<dbReference type="InterPro" id="IPR005467">
    <property type="entry name" value="His_kinase_dom"/>
</dbReference>
<dbReference type="NCBIfam" id="TIGR00229">
    <property type="entry name" value="sensory_box"/>
    <property type="match status" value="3"/>
</dbReference>
<keyword evidence="13" id="KW-0175">Coiled coil</keyword>
<name>A0A133XDI7_9RHOO</name>
<gene>
    <name evidence="18" type="ORF">AT959_19465</name>
</gene>
<evidence type="ECO:0000256" key="11">
    <source>
        <dbReference type="ARBA" id="ARBA00022989"/>
    </source>
</evidence>
<keyword evidence="11 14" id="KW-1133">Transmembrane helix</keyword>
<feature type="coiled-coil region" evidence="13">
    <location>
        <begin position="885"/>
        <end position="912"/>
    </location>
</feature>
<evidence type="ECO:0000256" key="10">
    <source>
        <dbReference type="ARBA" id="ARBA00022840"/>
    </source>
</evidence>
<feature type="domain" description="PAC" evidence="17">
    <location>
        <begin position="835"/>
        <end position="887"/>
    </location>
</feature>
<dbReference type="CDD" id="cd00130">
    <property type="entry name" value="PAS"/>
    <property type="match status" value="3"/>
</dbReference>
<evidence type="ECO:0000313" key="18">
    <source>
        <dbReference type="EMBL" id="KXB29001.1"/>
    </source>
</evidence>
<dbReference type="InterPro" id="IPR035965">
    <property type="entry name" value="PAS-like_dom_sf"/>
</dbReference>
<dbReference type="InterPro" id="IPR004358">
    <property type="entry name" value="Sig_transdc_His_kin-like_C"/>
</dbReference>
<dbReference type="InterPro" id="IPR048760">
    <property type="entry name" value="VP0354-like_sensor_dom"/>
</dbReference>
<evidence type="ECO:0000256" key="8">
    <source>
        <dbReference type="ARBA" id="ARBA00022741"/>
    </source>
</evidence>
<dbReference type="InterPro" id="IPR029151">
    <property type="entry name" value="Sensor-like_sf"/>
</dbReference>
<dbReference type="SMART" id="SM00065">
    <property type="entry name" value="GAF"/>
    <property type="match status" value="1"/>
</dbReference>
<feature type="domain" description="PAS" evidence="16">
    <location>
        <begin position="345"/>
        <end position="415"/>
    </location>
</feature>
<evidence type="ECO:0000259" key="17">
    <source>
        <dbReference type="PROSITE" id="PS50113"/>
    </source>
</evidence>
<dbReference type="AlphaFoldDB" id="A0A133XDI7"/>
<dbReference type="SUPFAM" id="SSF55785">
    <property type="entry name" value="PYP-like sensor domain (PAS domain)"/>
    <property type="match status" value="3"/>
</dbReference>